<feature type="domain" description="Glycosyl hydrolase family 95 catalytic" evidence="3">
    <location>
        <begin position="310"/>
        <end position="707"/>
    </location>
</feature>
<dbReference type="InterPro" id="IPR016518">
    <property type="entry name" value="Alpha-L-fucosidase"/>
</dbReference>
<proteinExistence type="predicted"/>
<evidence type="ECO:0000313" key="4">
    <source>
        <dbReference type="EMBL" id="AEV98060.1"/>
    </source>
</evidence>
<dbReference type="Gene3D" id="2.70.98.50">
    <property type="entry name" value="putative glycoside hydrolase family protein from bacillus halodurans"/>
    <property type="match status" value="1"/>
</dbReference>
<protein>
    <submittedName>
        <fullName evidence="4">Alpha-L-fucosidase</fullName>
        <ecNumber evidence="4">3.2.1.51</ecNumber>
    </submittedName>
</protein>
<keyword evidence="4" id="KW-0378">Hydrolase</keyword>
<dbReference type="Gene3D" id="1.50.10.10">
    <property type="match status" value="1"/>
</dbReference>
<dbReference type="eggNOG" id="COG0657">
    <property type="taxonomic scope" value="Bacteria"/>
</dbReference>
<gene>
    <name evidence="4" type="ordered locus">Niako_1696</name>
</gene>
<dbReference type="GO" id="GO:0004560">
    <property type="term" value="F:alpha-L-fucosidase activity"/>
    <property type="evidence" value="ECO:0007669"/>
    <property type="project" value="UniProtKB-EC"/>
</dbReference>
<reference evidence="4 5" key="1">
    <citation type="submission" date="2011-12" db="EMBL/GenBank/DDBJ databases">
        <title>The complete genome of Niastella koreensis GR20-10.</title>
        <authorList>
            <consortium name="US DOE Joint Genome Institute (JGI-PGF)"/>
            <person name="Lucas S."/>
            <person name="Han J."/>
            <person name="Lapidus A."/>
            <person name="Bruce D."/>
            <person name="Goodwin L."/>
            <person name="Pitluck S."/>
            <person name="Peters L."/>
            <person name="Kyrpides N."/>
            <person name="Mavromatis K."/>
            <person name="Ivanova N."/>
            <person name="Mikhailova N."/>
            <person name="Davenport K."/>
            <person name="Saunders E."/>
            <person name="Detter J.C."/>
            <person name="Tapia R."/>
            <person name="Han C."/>
            <person name="Land M."/>
            <person name="Hauser L."/>
            <person name="Markowitz V."/>
            <person name="Cheng J.-F."/>
            <person name="Hugenholtz P."/>
            <person name="Woyke T."/>
            <person name="Wu D."/>
            <person name="Tindall B."/>
            <person name="Pomrenke H."/>
            <person name="Brambilla E."/>
            <person name="Klenk H.-P."/>
            <person name="Eisen J.A."/>
        </authorList>
    </citation>
    <scope>NUCLEOTIDE SEQUENCE [LARGE SCALE GENOMIC DNA]</scope>
    <source>
        <strain evidence="5">DSM 17620 / KACC 11465 / NBRC 106392 / GR20-10</strain>
    </source>
</reference>
<dbReference type="AlphaFoldDB" id="G8T992"/>
<dbReference type="PIRSF" id="PIRSF007663">
    <property type="entry name" value="UCP007663"/>
    <property type="match status" value="1"/>
</dbReference>
<dbReference type="Gene3D" id="2.60.40.1180">
    <property type="entry name" value="Golgi alpha-mannosidase II"/>
    <property type="match status" value="1"/>
</dbReference>
<dbReference type="GO" id="GO:0005975">
    <property type="term" value="P:carbohydrate metabolic process"/>
    <property type="evidence" value="ECO:0007669"/>
    <property type="project" value="InterPro"/>
</dbReference>
<dbReference type="Pfam" id="PF22124">
    <property type="entry name" value="Glyco_hydro_95_cat"/>
    <property type="match status" value="1"/>
</dbReference>
<dbReference type="InterPro" id="IPR027414">
    <property type="entry name" value="GH95_N_dom"/>
</dbReference>
<feature type="domain" description="Glycosyl hydrolase family 95 N-terminal" evidence="1">
    <location>
        <begin position="48"/>
        <end position="287"/>
    </location>
</feature>
<dbReference type="Pfam" id="PF14498">
    <property type="entry name" value="Glyco_hyd_65N_2"/>
    <property type="match status" value="1"/>
</dbReference>
<dbReference type="Pfam" id="PF21307">
    <property type="entry name" value="Glyco_hydro_95_C"/>
    <property type="match status" value="1"/>
</dbReference>
<dbReference type="OrthoDB" id="9768507at2"/>
<dbReference type="STRING" id="700598.Niako_1696"/>
<dbReference type="InterPro" id="IPR012341">
    <property type="entry name" value="6hp_glycosidase-like_sf"/>
</dbReference>
<dbReference type="EC" id="3.2.1.51" evidence="4"/>
<feature type="domain" description="Alpha fucosidase A-like C-terminal" evidence="2">
    <location>
        <begin position="709"/>
        <end position="774"/>
    </location>
</feature>
<sequence>MKKHSRRSIIKSGTLAAFSFSPLISNLNKAFGNSTLLRAEDPVEDLELWYQKPAEKWLEALPVGNGKLGGMVFGGPVQERISISEDTLWTGGPYQPAVEVAPETLASIRKLSFEGKFAEAQELVKQLQGKPHRQAAYQTVGEVQLNFSDITETSDYRRSLNLQNGVAGVQFTANGTFYKHKTFASYPDHVIVTRITAGKPIHLTITCTSLHPDKKLTIAGNNTLIMDGKNGDLVVEGDGTIPAALTWQCRVLVQIRGGVQTAVDNGIQVIGADEVLILTTAATSYVRYNDVSGKPDQLCAAVIKKCIAKSYDILFEAHLKDYQPLFNKVKLKLTNLAPSNLPTTERIKNFATGNDPSLAALYFQYGRYLLLTSSRPGSQPANLQGRWNDSLSASWGGKYTVNINTEMNYWPAQKTNLASCELPLLELVKDLAITGQITAQKTYHARGWVCHHNTDLWRSTAPIDSAFFGQWPTGGAWLCNHLYQHYLYSGDTAYLQELYPLMKGSARFFFDTLVQEPKHGWYVTSPSMSPENGRAKGVSNSPGPTMDMQILRELFTHCATAAAVLKKDADFQKACNDMVFKLAPDQIGKGGQLQEWLDDVDMESDKYEHRHMSPLYGLFPGYEITSDRTALFAAAHKLTEMRGFFGEGMGWALAWRLNLWARLQDAGNCWKLVNSLISTKTEQNLFDKPHIQLDGNFGGTSGITEMLLQSHAGAVHLLPALPEKWSEGALSGLCAQGGFEITGLEWKNSRITTLKIRSTLGGNLRLQVPNEIAVPALSPIKPAGGVNPNPLFAPIKMPEALIAPGSPIQKLELKKTWMYDLSTQKGQVYEIKFV</sequence>
<organism evidence="4 5">
    <name type="scientific">Niastella koreensis (strain DSM 17620 / KACC 11465 / NBRC 106392 / GR20-10)</name>
    <dbReference type="NCBI Taxonomy" id="700598"/>
    <lineage>
        <taxon>Bacteria</taxon>
        <taxon>Pseudomonadati</taxon>
        <taxon>Bacteroidota</taxon>
        <taxon>Chitinophagia</taxon>
        <taxon>Chitinophagales</taxon>
        <taxon>Chitinophagaceae</taxon>
        <taxon>Niastella</taxon>
    </lineage>
</organism>
<evidence type="ECO:0000259" key="1">
    <source>
        <dbReference type="Pfam" id="PF14498"/>
    </source>
</evidence>
<evidence type="ECO:0000313" key="5">
    <source>
        <dbReference type="Proteomes" id="UP000005438"/>
    </source>
</evidence>
<dbReference type="EMBL" id="CP003178">
    <property type="protein sequence ID" value="AEV98060.1"/>
    <property type="molecule type" value="Genomic_DNA"/>
</dbReference>
<name>G8T992_NIAKG</name>
<dbReference type="HOGENOM" id="CLU_004617_2_2_10"/>
<dbReference type="InterPro" id="IPR008928">
    <property type="entry name" value="6-hairpin_glycosidase_sf"/>
</dbReference>
<evidence type="ECO:0000259" key="2">
    <source>
        <dbReference type="Pfam" id="PF21307"/>
    </source>
</evidence>
<dbReference type="PANTHER" id="PTHR31084:SF0">
    <property type="entry name" value="ALPHA-L-FUCOSIDASE 2"/>
    <property type="match status" value="1"/>
</dbReference>
<accession>G8T992</accession>
<dbReference type="Proteomes" id="UP000005438">
    <property type="component" value="Chromosome"/>
</dbReference>
<evidence type="ECO:0000259" key="3">
    <source>
        <dbReference type="Pfam" id="PF22124"/>
    </source>
</evidence>
<dbReference type="InterPro" id="IPR054363">
    <property type="entry name" value="GH95_cat"/>
</dbReference>
<dbReference type="InterPro" id="IPR049053">
    <property type="entry name" value="AFCA-like_C"/>
</dbReference>
<dbReference type="SUPFAM" id="SSF48208">
    <property type="entry name" value="Six-hairpin glycosidases"/>
    <property type="match status" value="1"/>
</dbReference>
<dbReference type="PANTHER" id="PTHR31084">
    <property type="entry name" value="ALPHA-L-FUCOSIDASE 2"/>
    <property type="match status" value="1"/>
</dbReference>
<dbReference type="RefSeq" id="WP_014217974.1">
    <property type="nucleotide sequence ID" value="NC_016609.1"/>
</dbReference>
<dbReference type="PATRIC" id="fig|700598.3.peg.1737"/>
<dbReference type="InterPro" id="IPR013780">
    <property type="entry name" value="Glyco_hydro_b"/>
</dbReference>
<keyword evidence="4" id="KW-0326">Glycosidase</keyword>
<dbReference type="KEGG" id="nko:Niako_1696"/>